<dbReference type="GO" id="GO:0043138">
    <property type="term" value="F:3'-5' DNA helicase activity"/>
    <property type="evidence" value="ECO:0007669"/>
    <property type="project" value="UniProtKB-EC"/>
</dbReference>
<evidence type="ECO:0000259" key="11">
    <source>
        <dbReference type="PROSITE" id="PS51198"/>
    </source>
</evidence>
<dbReference type="InterPro" id="IPR000212">
    <property type="entry name" value="DNA_helicase_UvrD/REP"/>
</dbReference>
<comment type="catalytic activity">
    <reaction evidence="9">
        <text>ATP + H2O = ADP + phosphate + H(+)</text>
        <dbReference type="Rhea" id="RHEA:13065"/>
        <dbReference type="ChEBI" id="CHEBI:15377"/>
        <dbReference type="ChEBI" id="CHEBI:15378"/>
        <dbReference type="ChEBI" id="CHEBI:30616"/>
        <dbReference type="ChEBI" id="CHEBI:43474"/>
        <dbReference type="ChEBI" id="CHEBI:456216"/>
        <dbReference type="EC" id="5.6.2.4"/>
    </reaction>
</comment>
<evidence type="ECO:0000256" key="3">
    <source>
        <dbReference type="ARBA" id="ARBA00022801"/>
    </source>
</evidence>
<evidence type="ECO:0000256" key="9">
    <source>
        <dbReference type="ARBA" id="ARBA00048988"/>
    </source>
</evidence>
<evidence type="ECO:0000259" key="12">
    <source>
        <dbReference type="PROSITE" id="PS51217"/>
    </source>
</evidence>
<dbReference type="Pfam" id="PF00580">
    <property type="entry name" value="UvrD-helicase"/>
    <property type="match status" value="1"/>
</dbReference>
<evidence type="ECO:0000313" key="13">
    <source>
        <dbReference type="EMBL" id="OGL70252.1"/>
    </source>
</evidence>
<dbReference type="PANTHER" id="PTHR11070">
    <property type="entry name" value="UVRD / RECB / PCRA DNA HELICASE FAMILY MEMBER"/>
    <property type="match status" value="1"/>
</dbReference>
<dbReference type="CDD" id="cd17932">
    <property type="entry name" value="DEXQc_UvrD"/>
    <property type="match status" value="1"/>
</dbReference>
<dbReference type="AlphaFoldDB" id="A0A1F7TW86"/>
<keyword evidence="4 10" id="KW-0347">Helicase</keyword>
<dbReference type="STRING" id="1802389.A3C17_03245"/>
<keyword evidence="2 10" id="KW-0547">Nucleotide-binding</keyword>
<dbReference type="PROSITE" id="PS51217">
    <property type="entry name" value="UVRD_HELICASE_CTER"/>
    <property type="match status" value="1"/>
</dbReference>
<dbReference type="Gene3D" id="1.10.486.10">
    <property type="entry name" value="PCRA, domain 4"/>
    <property type="match status" value="1"/>
</dbReference>
<evidence type="ECO:0000256" key="6">
    <source>
        <dbReference type="ARBA" id="ARBA00023235"/>
    </source>
</evidence>
<keyword evidence="3 10" id="KW-0378">Hydrolase</keyword>
<comment type="caution">
    <text evidence="13">The sequence shown here is derived from an EMBL/GenBank/DDBJ whole genome shotgun (WGS) entry which is preliminary data.</text>
</comment>
<name>A0A1F7TW86_9BACT</name>
<dbReference type="Gene3D" id="1.10.10.160">
    <property type="match status" value="1"/>
</dbReference>
<dbReference type="Pfam" id="PF13361">
    <property type="entry name" value="UvrD_C"/>
    <property type="match status" value="1"/>
</dbReference>
<comment type="similarity">
    <text evidence="1">Belongs to the helicase family. UvrD subfamily.</text>
</comment>
<dbReference type="PANTHER" id="PTHR11070:SF3">
    <property type="entry name" value="DNA 3'-5' HELICASE"/>
    <property type="match status" value="1"/>
</dbReference>
<dbReference type="GO" id="GO:0003677">
    <property type="term" value="F:DNA binding"/>
    <property type="evidence" value="ECO:0007669"/>
    <property type="project" value="InterPro"/>
</dbReference>
<evidence type="ECO:0000256" key="5">
    <source>
        <dbReference type="ARBA" id="ARBA00022840"/>
    </source>
</evidence>
<reference evidence="13 14" key="1">
    <citation type="journal article" date="2016" name="Nat. Commun.">
        <title>Thousands of microbial genomes shed light on interconnected biogeochemical processes in an aquifer system.</title>
        <authorList>
            <person name="Anantharaman K."/>
            <person name="Brown C.T."/>
            <person name="Hug L.A."/>
            <person name="Sharon I."/>
            <person name="Castelle C.J."/>
            <person name="Probst A.J."/>
            <person name="Thomas B.C."/>
            <person name="Singh A."/>
            <person name="Wilkins M.J."/>
            <person name="Karaoz U."/>
            <person name="Brodie E.L."/>
            <person name="Williams K.H."/>
            <person name="Hubbard S.S."/>
            <person name="Banfield J.F."/>
        </authorList>
    </citation>
    <scope>NUCLEOTIDE SEQUENCE [LARGE SCALE GENOMIC DNA]</scope>
</reference>
<dbReference type="SUPFAM" id="SSF52540">
    <property type="entry name" value="P-loop containing nucleoside triphosphate hydrolases"/>
    <property type="match status" value="1"/>
</dbReference>
<dbReference type="Gene3D" id="3.40.50.300">
    <property type="entry name" value="P-loop containing nucleotide triphosphate hydrolases"/>
    <property type="match status" value="2"/>
</dbReference>
<dbReference type="InterPro" id="IPR027417">
    <property type="entry name" value="P-loop_NTPase"/>
</dbReference>
<dbReference type="GO" id="GO:0005829">
    <property type="term" value="C:cytosol"/>
    <property type="evidence" value="ECO:0007669"/>
    <property type="project" value="TreeGrafter"/>
</dbReference>
<dbReference type="InterPro" id="IPR013986">
    <property type="entry name" value="DExx_box_DNA_helicase_dom_sf"/>
</dbReference>
<evidence type="ECO:0000256" key="4">
    <source>
        <dbReference type="ARBA" id="ARBA00022806"/>
    </source>
</evidence>
<evidence type="ECO:0000256" key="1">
    <source>
        <dbReference type="ARBA" id="ARBA00009922"/>
    </source>
</evidence>
<protein>
    <recommendedName>
        <fullName evidence="8">DNA 3'-5' helicase</fullName>
        <ecNumber evidence="8">5.6.2.4</ecNumber>
    </recommendedName>
</protein>
<organism evidence="13 14">
    <name type="scientific">Candidatus Uhrbacteria bacterium RIFCSPHIGHO2_02_FULL_53_13</name>
    <dbReference type="NCBI Taxonomy" id="1802389"/>
    <lineage>
        <taxon>Bacteria</taxon>
        <taxon>Candidatus Uhriibacteriota</taxon>
    </lineage>
</organism>
<keyword evidence="6" id="KW-0413">Isomerase</keyword>
<dbReference type="InterPro" id="IPR014016">
    <property type="entry name" value="UvrD-like_ATP-bd"/>
</dbReference>
<dbReference type="EC" id="5.6.2.4" evidence="8"/>
<evidence type="ECO:0000256" key="7">
    <source>
        <dbReference type="ARBA" id="ARBA00034617"/>
    </source>
</evidence>
<evidence type="ECO:0000256" key="2">
    <source>
        <dbReference type="ARBA" id="ARBA00022741"/>
    </source>
</evidence>
<dbReference type="Proteomes" id="UP000177097">
    <property type="component" value="Unassembled WGS sequence"/>
</dbReference>
<keyword evidence="5 10" id="KW-0067">ATP-binding</keyword>
<gene>
    <name evidence="13" type="ORF">A3C17_03245</name>
</gene>
<evidence type="ECO:0000256" key="8">
    <source>
        <dbReference type="ARBA" id="ARBA00034808"/>
    </source>
</evidence>
<accession>A0A1F7TW86</accession>
<evidence type="ECO:0000256" key="10">
    <source>
        <dbReference type="PROSITE-ProRule" id="PRU00560"/>
    </source>
</evidence>
<dbReference type="GO" id="GO:0005524">
    <property type="term" value="F:ATP binding"/>
    <property type="evidence" value="ECO:0007669"/>
    <property type="project" value="UniProtKB-UniRule"/>
</dbReference>
<feature type="domain" description="UvrD-like helicase C-terminal" evidence="12">
    <location>
        <begin position="291"/>
        <end position="560"/>
    </location>
</feature>
<dbReference type="InterPro" id="IPR014017">
    <property type="entry name" value="DNA_helicase_UvrD-like_C"/>
</dbReference>
<dbReference type="GO" id="GO:0016887">
    <property type="term" value="F:ATP hydrolysis activity"/>
    <property type="evidence" value="ECO:0007669"/>
    <property type="project" value="RHEA"/>
</dbReference>
<sequence length="689" mass="77052">MIDFKSELNAEQLQVVENAYGPTLVLAGAGSGKTRTITYRVAYLLQKGVQPSNILLVTFTNKAAREMILRLEHLLGSTSGGLWAGTFHSIANRLLRLYAPLLGFHSNFTILDSDDSTSLIKVCIKEAHISTQGRRFPSPRVVQAMVSLSRNAFLALPQIIEDRYVSFTERTLELVDVAERYAAKKRESHAMDFDDLLVHLHTLLVNEPRVEERLSEQFRYILVDEYQDTNALQANIVNRLASKHRNILVVGDDAQSIYSFRGADIQNILGFESLFTSCKTFRLTTNYRSTPEILQLANASIARNVSQYKKSLTAVRDSGEAPGVVMARSAREEAAFILQQVDCLLSGGMSPREVVVLFRATYQSQTLEFELMKAGVAYEYRGGMRFFERAHVKDVLAYVRAIENPKDTAAWLRLLGLQQGIGLVSAQKIVTALHAIVGDEPHLTSAHLVALGKQVSGRSCAGFEVAAETLKVALAEPMLSEQISRIIKVSYLEYLESEYPNASDRLEDLHQLEQFAISYEGNRQLFLEEVTLGDEFANGANVGVRPEDRIVLSTIHQAKGLEWDTVFVMGLCDGQFPNHRAMSEEDGLEEERRLFYVAVTRAKRSLYLTYSTTGSGRSMEMMVPSMFLEEVPKDLVNEVGRTHMRALSHGTPSFMNEAPDFNEPMIVLNSDGERQSVTSHSFLKDITDL</sequence>
<dbReference type="EMBL" id="MGDX01000033">
    <property type="protein sequence ID" value="OGL70252.1"/>
    <property type="molecule type" value="Genomic_DNA"/>
</dbReference>
<evidence type="ECO:0000313" key="14">
    <source>
        <dbReference type="Proteomes" id="UP000177097"/>
    </source>
</evidence>
<dbReference type="CDD" id="cd18807">
    <property type="entry name" value="SF1_C_UvrD"/>
    <property type="match status" value="1"/>
</dbReference>
<comment type="catalytic activity">
    <reaction evidence="7">
        <text>Couples ATP hydrolysis with the unwinding of duplex DNA by translocating in the 3'-5' direction.</text>
        <dbReference type="EC" id="5.6.2.4"/>
    </reaction>
</comment>
<dbReference type="PROSITE" id="PS51198">
    <property type="entry name" value="UVRD_HELICASE_ATP_BIND"/>
    <property type="match status" value="1"/>
</dbReference>
<dbReference type="GO" id="GO:0000725">
    <property type="term" value="P:recombinational repair"/>
    <property type="evidence" value="ECO:0007669"/>
    <property type="project" value="TreeGrafter"/>
</dbReference>
<feature type="domain" description="UvrD-like helicase ATP-binding" evidence="11">
    <location>
        <begin position="6"/>
        <end position="290"/>
    </location>
</feature>
<feature type="binding site" evidence="10">
    <location>
        <begin position="27"/>
        <end position="34"/>
    </location>
    <ligand>
        <name>ATP</name>
        <dbReference type="ChEBI" id="CHEBI:30616"/>
    </ligand>
</feature>
<proteinExistence type="inferred from homology"/>